<feature type="transmembrane region" description="Helical" evidence="1">
    <location>
        <begin position="424"/>
        <end position="447"/>
    </location>
</feature>
<keyword evidence="1" id="KW-0812">Transmembrane</keyword>
<comment type="caution">
    <text evidence="2">The sequence shown here is derived from an EMBL/GenBank/DDBJ whole genome shotgun (WGS) entry which is preliminary data.</text>
</comment>
<sequence>MCFDWQHTLAFSENIKELLVVYLYRSCVPPTFVTTLAVFYKGLFQSLQERGFSCKKHSYLHICTSCEAGTYGNKIYLSCLPCPRGGFYQDEVGQYQSKSDESGCKTCNSGTFVVTGGGNSSLSCQVCPEGTNKTRHAGYRACFCLENYFRRDRFGKCELCPQAGLNCFNDFVTILPGYYWSWNATNLNLYKNYVENLLTFSDSYGNESSSFRVPFPKVYECPQRHKCSNNGSTIQLEVTCEEGYKGWMCTECKEGYFPVIGFCQKCPELWVFIVEFLAFILVGASFFAYVAYTYRRERNVNKRSIVDIALARGKIVLAFYQIMGEFWDSLHIVNWPYVFRQVANWLSIVQFNLAVLVVKPCCFFPKINLSPYQMFVFGVSFPLVVVLLTALILLLGYSRLWYLKRRNIRFSHWNLKLKRLKDRILTMALMTLYVTYPSTSNVIFTLYPPACETFDLDETKNTKKINLLRSNYSINCDSDIHLKYEIAAYIASSYVLAFPCVLFCLLKKYLKSETTTPISSRQEKSRWLRFLCENYKDEFWFWEIIELMRRVSQTFVIILFGWDSSLSVTVTLTLAVVFLTLHASFAPMRDKFEHYLQLASLWAVFLNMLVAAVPVSDSAVDSPLIEPVMTAILIFLNLSVLLIVIAKPVLWVLKFLKPWKIMSWIIELLRTVTCCIKRSTVSTPTSHFVSRYDDNPTEKEPFLHQSNNYHSLP</sequence>
<dbReference type="InterPro" id="IPR009030">
    <property type="entry name" value="Growth_fac_rcpt_cys_sf"/>
</dbReference>
<dbReference type="EMBL" id="JAIZAY010000022">
    <property type="protein sequence ID" value="KAJ8020274.1"/>
    <property type="molecule type" value="Genomic_DNA"/>
</dbReference>
<accession>A0A9Q0YEH4</accession>
<name>A0A9Q0YEH4_HOLLE</name>
<keyword evidence="3" id="KW-1185">Reference proteome</keyword>
<dbReference type="OrthoDB" id="10062419at2759"/>
<feature type="transmembrane region" description="Helical" evidence="1">
    <location>
        <begin position="628"/>
        <end position="653"/>
    </location>
</feature>
<reference evidence="2" key="1">
    <citation type="submission" date="2021-10" db="EMBL/GenBank/DDBJ databases">
        <title>Tropical sea cucumber genome reveals ecological adaptation and Cuvierian tubules defense mechanism.</title>
        <authorList>
            <person name="Chen T."/>
        </authorList>
    </citation>
    <scope>NUCLEOTIDE SEQUENCE</scope>
    <source>
        <strain evidence="2">Nanhai2018</strain>
        <tissue evidence="2">Muscle</tissue>
    </source>
</reference>
<dbReference type="PANTHER" id="PTHR11319">
    <property type="entry name" value="G PROTEIN-COUPLED RECEPTOR-RELATED"/>
    <property type="match status" value="1"/>
</dbReference>
<feature type="transmembrane region" description="Helical" evidence="1">
    <location>
        <begin position="269"/>
        <end position="292"/>
    </location>
</feature>
<dbReference type="SUPFAM" id="SSF57184">
    <property type="entry name" value="Growth factor receptor domain"/>
    <property type="match status" value="1"/>
</dbReference>
<proteinExistence type="predicted"/>
<evidence type="ECO:0000313" key="3">
    <source>
        <dbReference type="Proteomes" id="UP001152320"/>
    </source>
</evidence>
<protein>
    <recommendedName>
        <fullName evidence="4">Tyrosine-protein kinase ephrin type A/B receptor-like domain-containing protein</fullName>
    </recommendedName>
</protein>
<keyword evidence="1" id="KW-0472">Membrane</keyword>
<feature type="transmembrane region" description="Helical" evidence="1">
    <location>
        <begin position="486"/>
        <end position="506"/>
    </location>
</feature>
<dbReference type="PANTHER" id="PTHR11319:SF35">
    <property type="entry name" value="OUTER MEMBRANE PROTEIN PMPC-RELATED"/>
    <property type="match status" value="1"/>
</dbReference>
<feature type="transmembrane region" description="Helical" evidence="1">
    <location>
        <begin position="374"/>
        <end position="403"/>
    </location>
</feature>
<evidence type="ECO:0000313" key="2">
    <source>
        <dbReference type="EMBL" id="KAJ8020274.1"/>
    </source>
</evidence>
<evidence type="ECO:0000256" key="1">
    <source>
        <dbReference type="SAM" id="Phobius"/>
    </source>
</evidence>
<keyword evidence="1" id="KW-1133">Transmembrane helix</keyword>
<gene>
    <name evidence="2" type="ORF">HOLleu_39828</name>
</gene>
<feature type="transmembrane region" description="Helical" evidence="1">
    <location>
        <begin position="566"/>
        <end position="586"/>
    </location>
</feature>
<evidence type="ECO:0008006" key="4">
    <source>
        <dbReference type="Google" id="ProtNLM"/>
    </source>
</evidence>
<feature type="transmembrane region" description="Helical" evidence="1">
    <location>
        <begin position="598"/>
        <end position="616"/>
    </location>
</feature>
<organism evidence="2 3">
    <name type="scientific">Holothuria leucospilota</name>
    <name type="common">Black long sea cucumber</name>
    <name type="synonym">Mertensiothuria leucospilota</name>
    <dbReference type="NCBI Taxonomy" id="206669"/>
    <lineage>
        <taxon>Eukaryota</taxon>
        <taxon>Metazoa</taxon>
        <taxon>Echinodermata</taxon>
        <taxon>Eleutherozoa</taxon>
        <taxon>Echinozoa</taxon>
        <taxon>Holothuroidea</taxon>
        <taxon>Aspidochirotacea</taxon>
        <taxon>Aspidochirotida</taxon>
        <taxon>Holothuriidae</taxon>
        <taxon>Holothuria</taxon>
    </lineage>
</organism>
<dbReference type="Proteomes" id="UP001152320">
    <property type="component" value="Chromosome 22"/>
</dbReference>
<dbReference type="AlphaFoldDB" id="A0A9Q0YEH4"/>